<accession>A0ABM8RJA5</accession>
<reference evidence="2 3" key="1">
    <citation type="submission" date="2021-02" db="EMBL/GenBank/DDBJ databases">
        <authorList>
            <person name="Han P."/>
        </authorList>
    </citation>
    <scope>NUCLEOTIDE SEQUENCE [LARGE SCALE GENOMIC DNA]</scope>
    <source>
        <strain evidence="2">Candidatus Nitrospira sp. ZN2</strain>
    </source>
</reference>
<sequence length="141" mass="15657">MNEQCAHSLAEDWIAAWNRHDLNAILRHYASDVEFTSPFVTALSADASGTIRGRDALQTYFQKGLIAYPELQFDLIRVLPGVGSLVLYYRSVQGLLAAEVMTVNDEGLIQTVRVHYAKEEATAEAGLRRATRSDDARSDGR</sequence>
<feature type="domain" description="SnoaL-like" evidence="1">
    <location>
        <begin position="11"/>
        <end position="79"/>
    </location>
</feature>
<dbReference type="InterPro" id="IPR037401">
    <property type="entry name" value="SnoaL-like"/>
</dbReference>
<dbReference type="Proteomes" id="UP000675880">
    <property type="component" value="Unassembled WGS sequence"/>
</dbReference>
<protein>
    <submittedName>
        <fullName evidence="2">Nuclear transport factor 2 family protein</fullName>
    </submittedName>
</protein>
<proteinExistence type="predicted"/>
<evidence type="ECO:0000313" key="3">
    <source>
        <dbReference type="Proteomes" id="UP000675880"/>
    </source>
</evidence>
<name>A0ABM8RJA5_9BACT</name>
<dbReference type="SUPFAM" id="SSF54427">
    <property type="entry name" value="NTF2-like"/>
    <property type="match status" value="1"/>
</dbReference>
<dbReference type="Gene3D" id="3.10.450.50">
    <property type="match status" value="1"/>
</dbReference>
<dbReference type="RefSeq" id="WP_213042575.1">
    <property type="nucleotide sequence ID" value="NZ_CAJNBJ010000016.1"/>
</dbReference>
<evidence type="ECO:0000313" key="2">
    <source>
        <dbReference type="EMBL" id="CAE6756059.1"/>
    </source>
</evidence>
<dbReference type="EMBL" id="CAJNBJ010000016">
    <property type="protein sequence ID" value="CAE6756059.1"/>
    <property type="molecule type" value="Genomic_DNA"/>
</dbReference>
<dbReference type="Pfam" id="PF12680">
    <property type="entry name" value="SnoaL_2"/>
    <property type="match status" value="1"/>
</dbReference>
<organism evidence="2 3">
    <name type="scientific">Nitrospira defluvii</name>
    <dbReference type="NCBI Taxonomy" id="330214"/>
    <lineage>
        <taxon>Bacteria</taxon>
        <taxon>Pseudomonadati</taxon>
        <taxon>Nitrospirota</taxon>
        <taxon>Nitrospiria</taxon>
        <taxon>Nitrospirales</taxon>
        <taxon>Nitrospiraceae</taxon>
        <taxon>Nitrospira</taxon>
    </lineage>
</organism>
<gene>
    <name evidence="2" type="ORF">NSPZN2_30409</name>
</gene>
<evidence type="ECO:0000259" key="1">
    <source>
        <dbReference type="Pfam" id="PF12680"/>
    </source>
</evidence>
<keyword evidence="3" id="KW-1185">Reference proteome</keyword>
<comment type="caution">
    <text evidence="2">The sequence shown here is derived from an EMBL/GenBank/DDBJ whole genome shotgun (WGS) entry which is preliminary data.</text>
</comment>
<dbReference type="InterPro" id="IPR032710">
    <property type="entry name" value="NTF2-like_dom_sf"/>
</dbReference>